<dbReference type="AlphaFoldDB" id="A0A838XQR0"/>
<evidence type="ECO:0000256" key="3">
    <source>
        <dbReference type="ARBA" id="ARBA00022679"/>
    </source>
</evidence>
<dbReference type="Pfam" id="PF01888">
    <property type="entry name" value="CbiD"/>
    <property type="match status" value="1"/>
</dbReference>
<sequence>MKPSDISTLRRGWTTGACATAAAKSAYMALLSGEFADPVEITLPKGERPAFALEREDLGDGFALAGIVKDAGDDPDVTHGATVIARVSPGPPGSGVVFRAGEGVGTVTRAGLPIPPGEPAINPVPRRMIREAIAEVAAALGGSGDVIVEISIPGGDLLAKKTMNPRLGILGGLSVLGTTGIVRPFSCAAWIASIHRGIDVAQAAGQRHVVGATGSNSEDAVRARHDLPEIAFLDMGDFAGGLLKYLRAHPVERLTLAGGFAKFLKLAQGAMDLHSARSQVDFAALAALLGAAGASSDLVALAQHANTAKEVLDRAEAEGIDIAARVAEGAWRSARAVLRDAPVALEVLVVNRAGRVIGETRGPGPDSEAPAS</sequence>
<comment type="function">
    <text evidence="5">Catalyzes the methylation of C-1 in cobalt-precorrin-5B to form cobalt-precorrin-6A.</text>
</comment>
<comment type="pathway">
    <text evidence="5">Cofactor biosynthesis; adenosylcobalamin biosynthesis; cob(II)yrinate a,c-diamide from sirohydrochlorin (anaerobic route): step 6/10.</text>
</comment>
<comment type="catalytic activity">
    <reaction evidence="5">
        <text>Co-precorrin-5B + S-adenosyl-L-methionine = Co-precorrin-6A + S-adenosyl-L-homocysteine</text>
        <dbReference type="Rhea" id="RHEA:26285"/>
        <dbReference type="ChEBI" id="CHEBI:57856"/>
        <dbReference type="ChEBI" id="CHEBI:59789"/>
        <dbReference type="ChEBI" id="CHEBI:60063"/>
        <dbReference type="ChEBI" id="CHEBI:60064"/>
        <dbReference type="EC" id="2.1.1.195"/>
    </reaction>
</comment>
<evidence type="ECO:0000256" key="4">
    <source>
        <dbReference type="ARBA" id="ARBA00022691"/>
    </source>
</evidence>
<keyword evidence="3 5" id="KW-0808">Transferase</keyword>
<gene>
    <name evidence="5" type="primary">cbiD</name>
    <name evidence="6" type="ORF">H1W37_13125</name>
</gene>
<accession>A0A838XQR0</accession>
<dbReference type="RefSeq" id="WP_181760797.1">
    <property type="nucleotide sequence ID" value="NZ_BMCR01000003.1"/>
</dbReference>
<dbReference type="UniPathway" id="UPA00148">
    <property type="reaction ID" value="UER00227"/>
</dbReference>
<evidence type="ECO:0000256" key="5">
    <source>
        <dbReference type="HAMAP-Rule" id="MF_00787"/>
    </source>
</evidence>
<dbReference type="Proteomes" id="UP000559404">
    <property type="component" value="Unassembled WGS sequence"/>
</dbReference>
<name>A0A838XQR0_9HYPH</name>
<dbReference type="NCBIfam" id="NF000849">
    <property type="entry name" value="PRK00075.1-1"/>
    <property type="match status" value="1"/>
</dbReference>
<proteinExistence type="inferred from homology"/>
<dbReference type="Gene3D" id="3.30.2110.10">
    <property type="entry name" value="CbiD-like"/>
    <property type="match status" value="1"/>
</dbReference>
<reference evidence="6 7" key="2">
    <citation type="submission" date="2020-08" db="EMBL/GenBank/DDBJ databases">
        <title>Stappia taiwanensis sp. nov., isolated from a coastal thermal spring.</title>
        <authorList>
            <person name="Kampfer P."/>
        </authorList>
    </citation>
    <scope>NUCLEOTIDE SEQUENCE [LARGE SCALE GENOMIC DNA]</scope>
    <source>
        <strain evidence="6 7">DSM 23284</strain>
    </source>
</reference>
<keyword evidence="4 5" id="KW-0949">S-adenosyl-L-methionine</keyword>
<protein>
    <recommendedName>
        <fullName evidence="5">Cobalt-precorrin-5B C(1)-methyltransferase</fullName>
        <ecNumber evidence="5">2.1.1.195</ecNumber>
    </recommendedName>
    <alternativeName>
        <fullName evidence="5">Cobalt-precorrin-6A synthase</fullName>
    </alternativeName>
</protein>
<comment type="caution">
    <text evidence="6">The sequence shown here is derived from an EMBL/GenBank/DDBJ whole genome shotgun (WGS) entry which is preliminary data.</text>
</comment>
<keyword evidence="2 5" id="KW-0489">Methyltransferase</keyword>
<dbReference type="GO" id="GO:0032259">
    <property type="term" value="P:methylation"/>
    <property type="evidence" value="ECO:0007669"/>
    <property type="project" value="UniProtKB-KW"/>
</dbReference>
<dbReference type="PANTHER" id="PTHR35863:SF1">
    <property type="entry name" value="COBALT-PRECORRIN-5B C(1)-METHYLTRANSFERASE"/>
    <property type="match status" value="1"/>
</dbReference>
<dbReference type="InterPro" id="IPR036074">
    <property type="entry name" value="CbiD_sf"/>
</dbReference>
<dbReference type="PIRSF" id="PIRSF026782">
    <property type="entry name" value="CbiD"/>
    <property type="match status" value="1"/>
</dbReference>
<evidence type="ECO:0000256" key="2">
    <source>
        <dbReference type="ARBA" id="ARBA00022603"/>
    </source>
</evidence>
<dbReference type="GO" id="GO:0008168">
    <property type="term" value="F:methyltransferase activity"/>
    <property type="evidence" value="ECO:0007669"/>
    <property type="project" value="UniProtKB-UniRule"/>
</dbReference>
<keyword evidence="1 5" id="KW-0169">Cobalamin biosynthesis</keyword>
<comment type="similarity">
    <text evidence="5">Belongs to the CbiD family.</text>
</comment>
<dbReference type="NCBIfam" id="TIGR00312">
    <property type="entry name" value="cbiD"/>
    <property type="match status" value="1"/>
</dbReference>
<dbReference type="EC" id="2.1.1.195" evidence="5"/>
<reference evidence="6 7" key="1">
    <citation type="submission" date="2020-07" db="EMBL/GenBank/DDBJ databases">
        <authorList>
            <person name="Li M."/>
        </authorList>
    </citation>
    <scope>NUCLEOTIDE SEQUENCE [LARGE SCALE GENOMIC DNA]</scope>
    <source>
        <strain evidence="6 7">DSM 23284</strain>
    </source>
</reference>
<organism evidence="6 7">
    <name type="scientific">Stappia taiwanensis</name>
    <dbReference type="NCBI Taxonomy" id="992267"/>
    <lineage>
        <taxon>Bacteria</taxon>
        <taxon>Pseudomonadati</taxon>
        <taxon>Pseudomonadota</taxon>
        <taxon>Alphaproteobacteria</taxon>
        <taxon>Hyphomicrobiales</taxon>
        <taxon>Stappiaceae</taxon>
        <taxon>Stappia</taxon>
    </lineage>
</organism>
<evidence type="ECO:0000313" key="6">
    <source>
        <dbReference type="EMBL" id="MBA4612602.1"/>
    </source>
</evidence>
<dbReference type="SUPFAM" id="SSF111342">
    <property type="entry name" value="CbiD-like"/>
    <property type="match status" value="1"/>
</dbReference>
<dbReference type="PANTHER" id="PTHR35863">
    <property type="entry name" value="COBALT-PRECORRIN-5B C(1)-METHYLTRANSFERASE"/>
    <property type="match status" value="1"/>
</dbReference>
<evidence type="ECO:0000256" key="1">
    <source>
        <dbReference type="ARBA" id="ARBA00022573"/>
    </source>
</evidence>
<evidence type="ECO:0000313" key="7">
    <source>
        <dbReference type="Proteomes" id="UP000559404"/>
    </source>
</evidence>
<dbReference type="EMBL" id="JACEON010000012">
    <property type="protein sequence ID" value="MBA4612602.1"/>
    <property type="molecule type" value="Genomic_DNA"/>
</dbReference>
<dbReference type="InterPro" id="IPR002748">
    <property type="entry name" value="CbiD"/>
</dbReference>
<keyword evidence="7" id="KW-1185">Reference proteome</keyword>
<dbReference type="HAMAP" id="MF_00787">
    <property type="entry name" value="CbiD"/>
    <property type="match status" value="1"/>
</dbReference>
<dbReference type="GO" id="GO:0019251">
    <property type="term" value="P:anaerobic cobalamin biosynthetic process"/>
    <property type="evidence" value="ECO:0007669"/>
    <property type="project" value="UniProtKB-UniRule"/>
</dbReference>